<dbReference type="PANTHER" id="PTHR34129">
    <property type="entry name" value="BLR1139 PROTEIN"/>
    <property type="match status" value="1"/>
</dbReference>
<dbReference type="OrthoDB" id="5638018at2"/>
<evidence type="ECO:0000313" key="2">
    <source>
        <dbReference type="EMBL" id="CUS04650.2"/>
    </source>
</evidence>
<organism evidence="2 3">
    <name type="scientific">Candidatus Promineifilum breve</name>
    <dbReference type="NCBI Taxonomy" id="1806508"/>
    <lineage>
        <taxon>Bacteria</taxon>
        <taxon>Bacillati</taxon>
        <taxon>Chloroflexota</taxon>
        <taxon>Ardenticatenia</taxon>
        <taxon>Candidatus Promineifilales</taxon>
        <taxon>Candidatus Promineifilaceae</taxon>
        <taxon>Candidatus Promineifilum</taxon>
    </lineage>
</organism>
<dbReference type="KEGG" id="pbf:CFX0092_A2772"/>
<proteinExistence type="predicted"/>
<dbReference type="RefSeq" id="WP_095043956.1">
    <property type="nucleotide sequence ID" value="NZ_LN890655.1"/>
</dbReference>
<dbReference type="Gene3D" id="3.20.170.20">
    <property type="entry name" value="Protein of unknown function DUF952"/>
    <property type="match status" value="1"/>
</dbReference>
<evidence type="ECO:0000313" key="3">
    <source>
        <dbReference type="Proteomes" id="UP000215027"/>
    </source>
</evidence>
<dbReference type="PANTHER" id="PTHR34129:SF1">
    <property type="entry name" value="DUF952 DOMAIN-CONTAINING PROTEIN"/>
    <property type="match status" value="1"/>
</dbReference>
<protein>
    <recommendedName>
        <fullName evidence="4">DUF952 domain-containing protein</fullName>
    </recommendedName>
</protein>
<dbReference type="Pfam" id="PF06108">
    <property type="entry name" value="DUF952"/>
    <property type="match status" value="1"/>
</dbReference>
<reference evidence="2" key="1">
    <citation type="submission" date="2016-01" db="EMBL/GenBank/DDBJ databases">
        <authorList>
            <person name="Mcilroy J.S."/>
            <person name="Karst M S."/>
            <person name="Albertsen M."/>
        </authorList>
    </citation>
    <scope>NUCLEOTIDE SEQUENCE</scope>
    <source>
        <strain evidence="2">Cfx-K</strain>
    </source>
</reference>
<evidence type="ECO:0000256" key="1">
    <source>
        <dbReference type="SAM" id="MobiDB-lite"/>
    </source>
</evidence>
<dbReference type="AlphaFoldDB" id="A0A160T729"/>
<sequence>MILHITTAAEWAAAQALGDYHLDTLDSEGFIHCSTPEQVLGPANALYRGRTGLVLLVIAPARLSSPLVYEDCYEAGETFPHIYGPLNLDAVTQVVPFPPRPDGTFQLPPDLGHSDGQSRLPHSGV</sequence>
<keyword evidence="3" id="KW-1185">Reference proteome</keyword>
<gene>
    <name evidence="2" type="ORF">CFX0092_A2772</name>
</gene>
<feature type="region of interest" description="Disordered" evidence="1">
    <location>
        <begin position="99"/>
        <end position="125"/>
    </location>
</feature>
<evidence type="ECO:0008006" key="4">
    <source>
        <dbReference type="Google" id="ProtNLM"/>
    </source>
</evidence>
<accession>A0A160T729</accession>
<name>A0A160T729_9CHLR</name>
<dbReference type="Proteomes" id="UP000215027">
    <property type="component" value="Chromosome I"/>
</dbReference>
<dbReference type="InterPro" id="IPR009297">
    <property type="entry name" value="DUF952"/>
</dbReference>
<dbReference type="SUPFAM" id="SSF56399">
    <property type="entry name" value="ADP-ribosylation"/>
    <property type="match status" value="1"/>
</dbReference>
<dbReference type="EMBL" id="LN890655">
    <property type="protein sequence ID" value="CUS04650.2"/>
    <property type="molecule type" value="Genomic_DNA"/>
</dbReference>